<evidence type="ECO:0000313" key="3">
    <source>
        <dbReference type="Proteomes" id="UP000054010"/>
    </source>
</evidence>
<evidence type="ECO:0000313" key="2">
    <source>
        <dbReference type="EMBL" id="EFO82114.1"/>
    </source>
</evidence>
<proteinExistence type="predicted"/>
<keyword evidence="1" id="KW-0472">Membrane</keyword>
<keyword evidence="1" id="KW-1133">Transmembrane helix</keyword>
<dbReference type="EMBL" id="ADVR01000001">
    <property type="protein sequence ID" value="EFO82114.1"/>
    <property type="molecule type" value="Genomic_DNA"/>
</dbReference>
<protein>
    <submittedName>
        <fullName evidence="2">Uncharacterized protein</fullName>
    </submittedName>
</protein>
<keyword evidence="1" id="KW-0812">Transmembrane</keyword>
<keyword evidence="3" id="KW-1185">Reference proteome</keyword>
<dbReference type="eggNOG" id="ENOG50344UZ">
    <property type="taxonomic scope" value="Bacteria"/>
</dbReference>
<name>E1I9N6_9CHLR</name>
<organism evidence="2 3">
    <name type="scientific">Oscillochloris trichoides DG-6</name>
    <dbReference type="NCBI Taxonomy" id="765420"/>
    <lineage>
        <taxon>Bacteria</taxon>
        <taxon>Bacillati</taxon>
        <taxon>Chloroflexota</taxon>
        <taxon>Chloroflexia</taxon>
        <taxon>Chloroflexales</taxon>
        <taxon>Chloroflexineae</taxon>
        <taxon>Oscillochloridaceae</taxon>
        <taxon>Oscillochloris</taxon>
    </lineage>
</organism>
<reference evidence="2 3" key="1">
    <citation type="journal article" date="2011" name="J. Bacteriol.">
        <title>Draft genome sequence of the anoxygenic filamentous phototrophic bacterium Oscillochloris trichoides subsp. DG-6.</title>
        <authorList>
            <person name="Kuznetsov B.B."/>
            <person name="Ivanovsky R.N."/>
            <person name="Keppen O.I."/>
            <person name="Sukhacheva M.V."/>
            <person name="Bumazhkin B.K."/>
            <person name="Patutina E.O."/>
            <person name="Beletsky A.V."/>
            <person name="Mardanov A.V."/>
            <person name="Baslerov R.V."/>
            <person name="Panteleeva A.N."/>
            <person name="Kolganova T.V."/>
            <person name="Ravin N.V."/>
            <person name="Skryabin K.G."/>
        </authorList>
    </citation>
    <scope>NUCLEOTIDE SEQUENCE [LARGE SCALE GENOMIC DNA]</scope>
    <source>
        <strain evidence="2 3">DG-6</strain>
    </source>
</reference>
<feature type="transmembrane region" description="Helical" evidence="1">
    <location>
        <begin position="21"/>
        <end position="39"/>
    </location>
</feature>
<accession>E1I9N6</accession>
<feature type="transmembrane region" description="Helical" evidence="1">
    <location>
        <begin position="45"/>
        <end position="66"/>
    </location>
</feature>
<dbReference type="HOGENOM" id="CLU_1018785_0_0_0"/>
<gene>
    <name evidence="2" type="ORF">OSCT_0037</name>
</gene>
<feature type="transmembrane region" description="Helical" evidence="1">
    <location>
        <begin position="144"/>
        <end position="164"/>
    </location>
</feature>
<dbReference type="AlphaFoldDB" id="E1I9N6"/>
<feature type="transmembrane region" description="Helical" evidence="1">
    <location>
        <begin position="114"/>
        <end position="132"/>
    </location>
</feature>
<comment type="caution">
    <text evidence="2">The sequence shown here is derived from an EMBL/GenBank/DDBJ whole genome shotgun (WGS) entry which is preliminary data.</text>
</comment>
<evidence type="ECO:0000256" key="1">
    <source>
        <dbReference type="SAM" id="Phobius"/>
    </source>
</evidence>
<dbReference type="Proteomes" id="UP000054010">
    <property type="component" value="Unassembled WGS sequence"/>
</dbReference>
<sequence>MSTAEPPTVPHFRPVGAEVWPVLWSLVGLCVLGIIIATLTGIEELGYALGMVGLTFFFTQIIFWFAGRSNARHGAEFLGSNRPLVRWVYTPEEWQQVRSYFYEQMQRNQPPMGCLPAMFGAIGLLTGFFIGLEEGFPEGLVPMLIALAVGAGFGGLMIIPVKIINHHAAQNIMRASTPATVALGSHELFYERAYFDARVHRLNAIRLRERKRTMARLDIDRFVPRYSLAIYFPTIIFVPPRMLPAVQEVLPKIAVHGRAWEGEDPGDAMDEEE</sequence>